<dbReference type="Gene3D" id="1.10.287.130">
    <property type="match status" value="1"/>
</dbReference>
<dbReference type="InterPro" id="IPR001789">
    <property type="entry name" value="Sig_transdc_resp-reg_receiver"/>
</dbReference>
<dbReference type="RefSeq" id="WP_109744585.1">
    <property type="nucleotide sequence ID" value="NZ_QGGO01000026.1"/>
</dbReference>
<keyword evidence="4" id="KW-0902">Two-component regulatory system</keyword>
<dbReference type="EC" id="2.7.13.3" evidence="2"/>
<evidence type="ECO:0000256" key="5">
    <source>
        <dbReference type="PROSITE-ProRule" id="PRU00169"/>
    </source>
</evidence>
<dbReference type="SMART" id="SM00388">
    <property type="entry name" value="HisKA"/>
    <property type="match status" value="1"/>
</dbReference>
<feature type="domain" description="Histidine kinase" evidence="6">
    <location>
        <begin position="146"/>
        <end position="367"/>
    </location>
</feature>
<dbReference type="PROSITE" id="PS50109">
    <property type="entry name" value="HIS_KIN"/>
    <property type="match status" value="1"/>
</dbReference>
<evidence type="ECO:0000256" key="4">
    <source>
        <dbReference type="ARBA" id="ARBA00023012"/>
    </source>
</evidence>
<comment type="catalytic activity">
    <reaction evidence="1">
        <text>ATP + protein L-histidine = ADP + protein N-phospho-L-histidine.</text>
        <dbReference type="EC" id="2.7.13.3"/>
    </reaction>
</comment>
<dbReference type="InterPro" id="IPR004358">
    <property type="entry name" value="Sig_transdc_His_kin-like_C"/>
</dbReference>
<dbReference type="CDD" id="cd16922">
    <property type="entry name" value="HATPase_EvgS-ArcB-TorS-like"/>
    <property type="match status" value="1"/>
</dbReference>
<feature type="modified residue" description="4-aspartylphosphate" evidence="5">
    <location>
        <position position="441"/>
    </location>
</feature>
<dbReference type="InterPro" id="IPR005467">
    <property type="entry name" value="His_kinase_dom"/>
</dbReference>
<comment type="caution">
    <text evidence="8">The sequence shown here is derived from an EMBL/GenBank/DDBJ whole genome shotgun (WGS) entry which is preliminary data.</text>
</comment>
<reference evidence="8 9" key="1">
    <citation type="submission" date="2018-05" db="EMBL/GenBank/DDBJ databases">
        <title>Genomic Encyclopedia of Archaeal and Bacterial Type Strains, Phase II (KMG-II): from individual species to whole genera.</title>
        <authorList>
            <person name="Goeker M."/>
        </authorList>
    </citation>
    <scope>NUCLEOTIDE SEQUENCE [LARGE SCALE GENOMIC DNA]</scope>
    <source>
        <strain evidence="8 9">DSM 22214</strain>
    </source>
</reference>
<evidence type="ECO:0000259" key="6">
    <source>
        <dbReference type="PROSITE" id="PS50109"/>
    </source>
</evidence>
<dbReference type="PROSITE" id="PS50110">
    <property type="entry name" value="RESPONSE_REGULATORY"/>
    <property type="match status" value="1"/>
</dbReference>
<dbReference type="SMART" id="SM00448">
    <property type="entry name" value="REC"/>
    <property type="match status" value="1"/>
</dbReference>
<dbReference type="GO" id="GO:0000155">
    <property type="term" value="F:phosphorelay sensor kinase activity"/>
    <property type="evidence" value="ECO:0007669"/>
    <property type="project" value="InterPro"/>
</dbReference>
<sequence length="509" mass="58004">MDSLNFHRLLNKQITKYLSVDCLNQEPFQHFIKAVNESYFNFERDKELFEHSSQLNEKEYAEINEKLKKEIKQRRLSVDKLIDAIYSLEEKEGLDASKIIDSNNLSKLVDYLQIQIDNRKRIESELRIAKELAENATQAKSEFLSMMSHEIRTPLNAIVGMTYLMQQEEVSDSLAENLKILQFSTDNLHALINDILDFSKIEAGKVELEKAPFDLKQLISNIKKANQVKAEEKENKIKLMIDDDVPNWLIGDSLRLGQIITNLVSNAVKFTKKGSITVELTLQKRVGNLAILGFSVTDTGIGIEPKKQQLIFDKFTQANSETTREFGGTGLGLVITKKLLQLHNSDIHLESEAGKGAKFYFTVELEIASDVEKFKKDINLEFHEEDILKGVNVLLVEDYPVNIKVATKFLERWKVNIDIAENGKIALEKFDIGKYDVVLMDIQMPIMDGYTATAEIRKIDTKVPIIALTASATLNNQDRAFTVGMNDYITKPFNPKELFNKIAKFSVKL</sequence>
<dbReference type="Gene3D" id="3.30.565.10">
    <property type="entry name" value="Histidine kinase-like ATPase, C-terminal domain"/>
    <property type="match status" value="1"/>
</dbReference>
<dbReference type="InterPro" id="IPR036097">
    <property type="entry name" value="HisK_dim/P_sf"/>
</dbReference>
<dbReference type="SUPFAM" id="SSF55874">
    <property type="entry name" value="ATPase domain of HSP90 chaperone/DNA topoisomerase II/histidine kinase"/>
    <property type="match status" value="1"/>
</dbReference>
<dbReference type="SUPFAM" id="SSF47384">
    <property type="entry name" value="Homodimeric domain of signal transducing histidine kinase"/>
    <property type="match status" value="1"/>
</dbReference>
<protein>
    <recommendedName>
        <fullName evidence="2">histidine kinase</fullName>
        <ecNumber evidence="2">2.7.13.3</ecNumber>
    </recommendedName>
</protein>
<evidence type="ECO:0000256" key="3">
    <source>
        <dbReference type="ARBA" id="ARBA00022553"/>
    </source>
</evidence>
<dbReference type="InterPro" id="IPR003661">
    <property type="entry name" value="HisK_dim/P_dom"/>
</dbReference>
<evidence type="ECO:0000313" key="8">
    <source>
        <dbReference type="EMBL" id="PWK20104.1"/>
    </source>
</evidence>
<feature type="domain" description="Response regulatory" evidence="7">
    <location>
        <begin position="392"/>
        <end position="506"/>
    </location>
</feature>
<name>A0A316DQ43_9BACT</name>
<dbReference type="Proteomes" id="UP000245489">
    <property type="component" value="Unassembled WGS sequence"/>
</dbReference>
<dbReference type="InterPro" id="IPR036890">
    <property type="entry name" value="HATPase_C_sf"/>
</dbReference>
<dbReference type="Gene3D" id="3.40.50.2300">
    <property type="match status" value="1"/>
</dbReference>
<keyword evidence="8" id="KW-0808">Transferase</keyword>
<dbReference type="CDD" id="cd00082">
    <property type="entry name" value="HisKA"/>
    <property type="match status" value="1"/>
</dbReference>
<dbReference type="InterPro" id="IPR003594">
    <property type="entry name" value="HATPase_dom"/>
</dbReference>
<organism evidence="8 9">
    <name type="scientific">Arcicella aurantiaca</name>
    <dbReference type="NCBI Taxonomy" id="591202"/>
    <lineage>
        <taxon>Bacteria</taxon>
        <taxon>Pseudomonadati</taxon>
        <taxon>Bacteroidota</taxon>
        <taxon>Cytophagia</taxon>
        <taxon>Cytophagales</taxon>
        <taxon>Flectobacillaceae</taxon>
        <taxon>Arcicella</taxon>
    </lineage>
</organism>
<proteinExistence type="predicted"/>
<gene>
    <name evidence="8" type="ORF">LV89_03914</name>
</gene>
<keyword evidence="3 5" id="KW-0597">Phosphoprotein</keyword>
<dbReference type="InterPro" id="IPR011006">
    <property type="entry name" value="CheY-like_superfamily"/>
</dbReference>
<dbReference type="EMBL" id="QGGO01000026">
    <property type="protein sequence ID" value="PWK20104.1"/>
    <property type="molecule type" value="Genomic_DNA"/>
</dbReference>
<dbReference type="PANTHER" id="PTHR45339">
    <property type="entry name" value="HYBRID SIGNAL TRANSDUCTION HISTIDINE KINASE J"/>
    <property type="match status" value="1"/>
</dbReference>
<dbReference type="Pfam" id="PF00512">
    <property type="entry name" value="HisKA"/>
    <property type="match status" value="1"/>
</dbReference>
<evidence type="ECO:0000256" key="2">
    <source>
        <dbReference type="ARBA" id="ARBA00012438"/>
    </source>
</evidence>
<dbReference type="SMART" id="SM00387">
    <property type="entry name" value="HATPase_c"/>
    <property type="match status" value="1"/>
</dbReference>
<dbReference type="OrthoDB" id="9811889at2"/>
<dbReference type="PRINTS" id="PR00344">
    <property type="entry name" value="BCTRLSENSOR"/>
</dbReference>
<dbReference type="CDD" id="cd17546">
    <property type="entry name" value="REC_hyHK_CKI1_RcsC-like"/>
    <property type="match status" value="1"/>
</dbReference>
<dbReference type="Pfam" id="PF02518">
    <property type="entry name" value="HATPase_c"/>
    <property type="match status" value="1"/>
</dbReference>
<keyword evidence="8" id="KW-0418">Kinase</keyword>
<evidence type="ECO:0000256" key="1">
    <source>
        <dbReference type="ARBA" id="ARBA00000085"/>
    </source>
</evidence>
<dbReference type="Pfam" id="PF00072">
    <property type="entry name" value="Response_reg"/>
    <property type="match status" value="1"/>
</dbReference>
<dbReference type="PANTHER" id="PTHR45339:SF1">
    <property type="entry name" value="HYBRID SIGNAL TRANSDUCTION HISTIDINE KINASE J"/>
    <property type="match status" value="1"/>
</dbReference>
<accession>A0A316DQ43</accession>
<keyword evidence="9" id="KW-1185">Reference proteome</keyword>
<dbReference type="SUPFAM" id="SSF52172">
    <property type="entry name" value="CheY-like"/>
    <property type="match status" value="1"/>
</dbReference>
<dbReference type="FunFam" id="3.30.565.10:FF:000010">
    <property type="entry name" value="Sensor histidine kinase RcsC"/>
    <property type="match status" value="1"/>
</dbReference>
<evidence type="ECO:0000313" key="9">
    <source>
        <dbReference type="Proteomes" id="UP000245489"/>
    </source>
</evidence>
<evidence type="ECO:0000259" key="7">
    <source>
        <dbReference type="PROSITE" id="PS50110"/>
    </source>
</evidence>
<dbReference type="AlphaFoldDB" id="A0A316DQ43"/>